<name>A0A3N4IXG9_9PEZI</name>
<gene>
    <name evidence="2" type="ORF">L873DRAFT_1849197</name>
</gene>
<feature type="compositionally biased region" description="Basic and acidic residues" evidence="1">
    <location>
        <begin position="473"/>
        <end position="482"/>
    </location>
</feature>
<dbReference type="Proteomes" id="UP000276215">
    <property type="component" value="Unassembled WGS sequence"/>
</dbReference>
<dbReference type="InterPro" id="IPR021109">
    <property type="entry name" value="Peptidase_aspartic_dom_sf"/>
</dbReference>
<protein>
    <submittedName>
        <fullName evidence="2">Uncharacterized protein</fullName>
    </submittedName>
</protein>
<dbReference type="STRING" id="1336337.A0A3N4IXG9"/>
<dbReference type="AlphaFoldDB" id="A0A3N4IXG9"/>
<dbReference type="EMBL" id="ML120562">
    <property type="protein sequence ID" value="RPA89667.1"/>
    <property type="molecule type" value="Genomic_DNA"/>
</dbReference>
<reference evidence="2 3" key="1">
    <citation type="journal article" date="2018" name="Nat. Ecol. Evol.">
        <title>Pezizomycetes genomes reveal the molecular basis of ectomycorrhizal truffle lifestyle.</title>
        <authorList>
            <person name="Murat C."/>
            <person name="Payen T."/>
            <person name="Noel B."/>
            <person name="Kuo A."/>
            <person name="Morin E."/>
            <person name="Chen J."/>
            <person name="Kohler A."/>
            <person name="Krizsan K."/>
            <person name="Balestrini R."/>
            <person name="Da Silva C."/>
            <person name="Montanini B."/>
            <person name="Hainaut M."/>
            <person name="Levati E."/>
            <person name="Barry K.W."/>
            <person name="Belfiori B."/>
            <person name="Cichocki N."/>
            <person name="Clum A."/>
            <person name="Dockter R.B."/>
            <person name="Fauchery L."/>
            <person name="Guy J."/>
            <person name="Iotti M."/>
            <person name="Le Tacon F."/>
            <person name="Lindquist E.A."/>
            <person name="Lipzen A."/>
            <person name="Malagnac F."/>
            <person name="Mello A."/>
            <person name="Molinier V."/>
            <person name="Miyauchi S."/>
            <person name="Poulain J."/>
            <person name="Riccioni C."/>
            <person name="Rubini A."/>
            <person name="Sitrit Y."/>
            <person name="Splivallo R."/>
            <person name="Traeger S."/>
            <person name="Wang M."/>
            <person name="Zifcakova L."/>
            <person name="Wipf D."/>
            <person name="Zambonelli A."/>
            <person name="Paolocci F."/>
            <person name="Nowrousian M."/>
            <person name="Ottonello S."/>
            <person name="Baldrian P."/>
            <person name="Spatafora J.W."/>
            <person name="Henrissat B."/>
            <person name="Nagy L.G."/>
            <person name="Aury J.M."/>
            <person name="Wincker P."/>
            <person name="Grigoriev I.V."/>
            <person name="Bonfante P."/>
            <person name="Martin F.M."/>
        </authorList>
    </citation>
    <scope>NUCLEOTIDE SEQUENCE [LARGE SCALE GENOMIC DNA]</scope>
    <source>
        <strain evidence="2 3">120613-1</strain>
    </source>
</reference>
<dbReference type="Gene3D" id="2.40.70.10">
    <property type="entry name" value="Acid Proteases"/>
    <property type="match status" value="1"/>
</dbReference>
<accession>A0A3N4IXG9</accession>
<feature type="region of interest" description="Disordered" evidence="1">
    <location>
        <begin position="1"/>
        <end position="187"/>
    </location>
</feature>
<feature type="compositionally biased region" description="Basic and acidic residues" evidence="1">
    <location>
        <begin position="102"/>
        <end position="112"/>
    </location>
</feature>
<feature type="compositionally biased region" description="Polar residues" evidence="1">
    <location>
        <begin position="483"/>
        <end position="494"/>
    </location>
</feature>
<proteinExistence type="predicted"/>
<evidence type="ECO:0000256" key="1">
    <source>
        <dbReference type="SAM" id="MobiDB-lite"/>
    </source>
</evidence>
<feature type="region of interest" description="Disordered" evidence="1">
    <location>
        <begin position="473"/>
        <end position="535"/>
    </location>
</feature>
<evidence type="ECO:0000313" key="2">
    <source>
        <dbReference type="EMBL" id="RPA89667.1"/>
    </source>
</evidence>
<organism evidence="2 3">
    <name type="scientific">Choiromyces venosus 120613-1</name>
    <dbReference type="NCBI Taxonomy" id="1336337"/>
    <lineage>
        <taxon>Eukaryota</taxon>
        <taxon>Fungi</taxon>
        <taxon>Dikarya</taxon>
        <taxon>Ascomycota</taxon>
        <taxon>Pezizomycotina</taxon>
        <taxon>Pezizomycetes</taxon>
        <taxon>Pezizales</taxon>
        <taxon>Tuberaceae</taxon>
        <taxon>Choiromyces</taxon>
    </lineage>
</organism>
<sequence length="535" mass="59045">MQYRQYPMTRSRIRPVGERGQSQYVPAPIAEAAPSQFAPPGIAGAGSTAQPREGSSHKHVSSAIDGMVVEVAGGKVDDSTSDGNGYDSHRSQSGEEALGGKSRTERRPEAVHRYPSGFVEEIVSNDSTVSADVRQKEKEAMAGERARLRSELPESSGSNAERPRQRARTSSQAPGAQKRLPKRRSTHRPIRLMAGRPGFDFVSSFRDAEVAGLTWGQFFDLSPEGKRQFVRLMVQERPRNGNLPQSKGKKKATARVVESALSEAALAGKDRRMDEVANFYTEARVWRNGKARKINHVLIDAGSVINLAPISVLQALGAPLSPTKDLVIRTAASNLVPLEYYTDLEIEVASVKTVIRVYAMPASCEPTYGLLLSRRWLRRCQAIGDYARETYVIKDDDGGNHFVPREMQVMKIGKIHGPKVAINPEADGVDLGKDLVEDLELDELLPFSEIVKHIAREAREELAVYQAVELQIGHESDSRESANSEPKVSGTMSSDSDDRGDEEKEENIDLASDEWSLDDEELENDSFDEVFQSEN</sequence>
<evidence type="ECO:0000313" key="3">
    <source>
        <dbReference type="Proteomes" id="UP000276215"/>
    </source>
</evidence>
<feature type="compositionally biased region" description="Basic and acidic residues" evidence="1">
    <location>
        <begin position="133"/>
        <end position="152"/>
    </location>
</feature>
<feature type="compositionally biased region" description="Acidic residues" evidence="1">
    <location>
        <begin position="498"/>
        <end position="528"/>
    </location>
</feature>
<keyword evidence="3" id="KW-1185">Reference proteome</keyword>